<evidence type="ECO:0000259" key="1">
    <source>
        <dbReference type="SMART" id="SM00955"/>
    </source>
</evidence>
<dbReference type="InterPro" id="IPR050180">
    <property type="entry name" value="RNR_Ribonuclease"/>
</dbReference>
<feature type="domain" description="RNB" evidence="1">
    <location>
        <begin position="59"/>
        <end position="376"/>
    </location>
</feature>
<dbReference type="InterPro" id="IPR001900">
    <property type="entry name" value="RNase_II/R"/>
</dbReference>
<organism evidence="2">
    <name type="scientific">uncultured Arthrobacter sp</name>
    <dbReference type="NCBI Taxonomy" id="114050"/>
    <lineage>
        <taxon>Bacteria</taxon>
        <taxon>Bacillati</taxon>
        <taxon>Actinomycetota</taxon>
        <taxon>Actinomycetes</taxon>
        <taxon>Micrococcales</taxon>
        <taxon>Micrococcaceae</taxon>
        <taxon>Arthrobacter</taxon>
        <taxon>environmental samples</taxon>
    </lineage>
</organism>
<dbReference type="EMBL" id="CADCTE010000143">
    <property type="protein sequence ID" value="CAA9257702.1"/>
    <property type="molecule type" value="Genomic_DNA"/>
</dbReference>
<protein>
    <submittedName>
        <fullName evidence="2">3'-to-5' exoribonuclease RNase R</fullName>
    </submittedName>
</protein>
<dbReference type="GO" id="GO:0006402">
    <property type="term" value="P:mRNA catabolic process"/>
    <property type="evidence" value="ECO:0007669"/>
    <property type="project" value="TreeGrafter"/>
</dbReference>
<reference evidence="2" key="1">
    <citation type="submission" date="2020-02" db="EMBL/GenBank/DDBJ databases">
        <authorList>
            <person name="Meier V. D."/>
        </authorList>
    </citation>
    <scope>NUCLEOTIDE SEQUENCE</scope>
    <source>
        <strain evidence="2">AVDCRST_MAG83</strain>
    </source>
</reference>
<dbReference type="GO" id="GO:0000932">
    <property type="term" value="C:P-body"/>
    <property type="evidence" value="ECO:0007669"/>
    <property type="project" value="TreeGrafter"/>
</dbReference>
<dbReference type="PANTHER" id="PTHR23355">
    <property type="entry name" value="RIBONUCLEASE"/>
    <property type="match status" value="1"/>
</dbReference>
<dbReference type="InterPro" id="IPR012340">
    <property type="entry name" value="NA-bd_OB-fold"/>
</dbReference>
<gene>
    <name evidence="2" type="ORF">AVDCRST_MAG83-2531</name>
</gene>
<proteinExistence type="predicted"/>
<dbReference type="Pfam" id="PF18614">
    <property type="entry name" value="RNase_II_C_S1"/>
    <property type="match status" value="1"/>
</dbReference>
<dbReference type="InterPro" id="IPR040596">
    <property type="entry name" value="RNase_II_C_S1"/>
</dbReference>
<dbReference type="SMART" id="SM00955">
    <property type="entry name" value="RNB"/>
    <property type="match status" value="1"/>
</dbReference>
<dbReference type="AlphaFoldDB" id="A0A6J4IP21"/>
<accession>A0A6J4IP21</accession>
<name>A0A6J4IP21_9MICC</name>
<dbReference type="GO" id="GO:0000175">
    <property type="term" value="F:3'-5'-RNA exonuclease activity"/>
    <property type="evidence" value="ECO:0007669"/>
    <property type="project" value="TreeGrafter"/>
</dbReference>
<dbReference type="SUPFAM" id="SSF50249">
    <property type="entry name" value="Nucleic acid-binding proteins"/>
    <property type="match status" value="1"/>
</dbReference>
<dbReference type="PANTHER" id="PTHR23355:SF42">
    <property type="entry name" value="RIBONUCLEASE II, CHLOROPLASTIC_MITOCHONDRIAL"/>
    <property type="match status" value="1"/>
</dbReference>
<dbReference type="GO" id="GO:0003723">
    <property type="term" value="F:RNA binding"/>
    <property type="evidence" value="ECO:0007669"/>
    <property type="project" value="InterPro"/>
</dbReference>
<dbReference type="Pfam" id="PF00773">
    <property type="entry name" value="RNB"/>
    <property type="match status" value="1"/>
</dbReference>
<evidence type="ECO:0000313" key="2">
    <source>
        <dbReference type="EMBL" id="CAA9257702.1"/>
    </source>
</evidence>
<sequence length="506" mass="53827">MYYGERVPYLHPGLGDSASQQHLAVALKALRDELELRTVFPPEVLAEAEAAVAAYEFPPEDLTGLDFITIDPPGSIDLDQAVHLQRRGSGYRIWYAIADVPGFVRPGGAVDTEARLRGQTVYAPDGRISLHPEVIAEDAASLLPGVVRGAYVWEFDLDSSAAVTTASVRRASVRSRTQLTYAEVEDDLRSGGAPENLVLLREIGLKRIELELQRGGASLNLPAQEIGFERGRYFLMTAPALPSEDWNAQISLMTGMEAARIMIEGRIGILRTMPAPDESALAKFRSQAAACGRAWPEGMAYGGFLRSLDTDRPEQLALMHAAASLFRGAGYTAFDGEVPDAVVQAAIAAPYAHTTAPLRRLVDRFVLVICEALCAGRPVPQWARDALPDLNSLMAAANSASARMESGAMDALAAALLSDDVGKDFTAVVLAGSRPSNGDAGPRSRPSGTVQLIDPAIEAKCYGELTAGSLVTVRLVEADTARRVVRFELAAPAATGGLPVSAAPPG</sequence>